<reference evidence="3 4" key="1">
    <citation type="journal article" date="2012" name="J. Bacteriol.">
        <title>Genome Sequence of Fibrella aestuarina BUZ 2T, a Filamentous Marine Bacterium.</title>
        <authorList>
            <person name="Filippini M."/>
            <person name="Qi W."/>
            <person name="Blom J."/>
            <person name="Goesmann A."/>
            <person name="Smits T.H."/>
            <person name="Bagheri H.C."/>
        </authorList>
    </citation>
    <scope>NUCLEOTIDE SEQUENCE [LARGE SCALE GENOMIC DNA]</scope>
    <source>
        <strain evidence="4">BUZ 2T</strain>
    </source>
</reference>
<dbReference type="KEGG" id="fae:FAES_3276"/>
<keyword evidence="1" id="KW-0175">Coiled coil</keyword>
<dbReference type="Pfam" id="PF01507">
    <property type="entry name" value="PAPS_reduct"/>
    <property type="match status" value="1"/>
</dbReference>
<organism evidence="3 4">
    <name type="scientific">Fibrella aestuarina BUZ 2</name>
    <dbReference type="NCBI Taxonomy" id="1166018"/>
    <lineage>
        <taxon>Bacteria</taxon>
        <taxon>Pseudomonadati</taxon>
        <taxon>Bacteroidota</taxon>
        <taxon>Cytophagia</taxon>
        <taxon>Cytophagales</taxon>
        <taxon>Spirosomataceae</taxon>
        <taxon>Fibrella</taxon>
    </lineage>
</organism>
<feature type="coiled-coil region" evidence="1">
    <location>
        <begin position="376"/>
        <end position="403"/>
    </location>
</feature>
<evidence type="ECO:0000256" key="1">
    <source>
        <dbReference type="SAM" id="Coils"/>
    </source>
</evidence>
<dbReference type="SUPFAM" id="SSF52402">
    <property type="entry name" value="Adenine nucleotide alpha hydrolases-like"/>
    <property type="match status" value="1"/>
</dbReference>
<dbReference type="Gene3D" id="3.40.50.620">
    <property type="entry name" value="HUPs"/>
    <property type="match status" value="1"/>
</dbReference>
<evidence type="ECO:0000313" key="3">
    <source>
        <dbReference type="EMBL" id="CCH01285.1"/>
    </source>
</evidence>
<feature type="domain" description="Phosphoadenosine phosphosulphate reductase" evidence="2">
    <location>
        <begin position="38"/>
        <end position="228"/>
    </location>
</feature>
<dbReference type="EMBL" id="HE796683">
    <property type="protein sequence ID" value="CCH01285.1"/>
    <property type="molecule type" value="Genomic_DNA"/>
</dbReference>
<proteinExistence type="predicted"/>
<dbReference type="GO" id="GO:0003824">
    <property type="term" value="F:catalytic activity"/>
    <property type="evidence" value="ECO:0007669"/>
    <property type="project" value="InterPro"/>
</dbReference>
<dbReference type="RefSeq" id="WP_015332384.1">
    <property type="nucleotide sequence ID" value="NC_020054.1"/>
</dbReference>
<sequence length="404" mass="45327">MSQLDLFTPALTDGELPPVALTPEIESLLAKNAPVAIGVSGGKDSGAAVWAVVNHLNQIGHTGPRLLIHADLGRIEWADSLPICQQLADLFGLELVVVRRPAGGMVERWMSRWDGNCTRYADLACVKLIMPWSSPANRFCTSELKTAIISRELTRRFPGQRIVSVSGIRRQESSKRAQKPICSEQARLTVKTLGTSGVDWNAIIEWKLDHVWNCHKWHNLPIHEAYSTYNMTRVSCCFCIMSSLPDLLRSAGCEANQDVYRELVDLEIASTYAFHEDTWLGDVAPHLLTDEQRTALSGAKYAARRRELAESRIPEHLLFTEGWPTRMPTYDEAVLLAEVRQEVADTVGLTIGFTDPASILQRYAELMAERAEKQFLADWTEAKRELKALNKRLKEAYEEANQTV</sequence>
<protein>
    <recommendedName>
        <fullName evidence="2">Phosphoadenosine phosphosulphate reductase domain-containing protein</fullName>
    </recommendedName>
</protein>
<name>I0KAY2_9BACT</name>
<keyword evidence="4" id="KW-1185">Reference proteome</keyword>
<gene>
    <name evidence="3" type="ORF">FAES_3276</name>
</gene>
<dbReference type="PATRIC" id="fig|1166018.3.peg.5052"/>
<dbReference type="AlphaFoldDB" id="I0KAY2"/>
<evidence type="ECO:0000313" key="4">
    <source>
        <dbReference type="Proteomes" id="UP000011058"/>
    </source>
</evidence>
<evidence type="ECO:0000259" key="2">
    <source>
        <dbReference type="Pfam" id="PF01507"/>
    </source>
</evidence>
<dbReference type="eggNOG" id="COG0175">
    <property type="taxonomic scope" value="Bacteria"/>
</dbReference>
<dbReference type="OrthoDB" id="9772814at2"/>
<dbReference type="InterPro" id="IPR014729">
    <property type="entry name" value="Rossmann-like_a/b/a_fold"/>
</dbReference>
<dbReference type="Proteomes" id="UP000011058">
    <property type="component" value="Chromosome"/>
</dbReference>
<dbReference type="InterPro" id="IPR002500">
    <property type="entry name" value="PAPS_reduct_dom"/>
</dbReference>
<accession>I0KAY2</accession>
<dbReference type="HOGENOM" id="CLU_733430_0_0_10"/>
<dbReference type="STRING" id="1166018.FAES_3276"/>